<dbReference type="Proteomes" id="UP000308713">
    <property type="component" value="Unassembled WGS sequence"/>
</dbReference>
<evidence type="ECO:0000313" key="2">
    <source>
        <dbReference type="Proteomes" id="UP000308713"/>
    </source>
</evidence>
<name>A0A5C4SS21_9FLAO</name>
<sequence length="537" mass="60552">MKININQGVKRTGILFFVLLFAIHFYAQNTESPTNSNYLIKYGISPKALDAALSSTLQEGYFKQNITVTRTHNFKTEQAKFQLIYDPSFKEGIDIQLLYDPDSLGYVQSKELLKFMETMHSFSRKSKSNLYDEASLKIREVNADTVILAYKYDPKKLEPELAYGKYLEGLIYIFNKTLVKVELKNTNKIKIRKGKVLPNKFKQEVYYEKDPTGGYVVSKYEQQYNEIKKRKEYLVTFNAHLVEYRNLDGKKLTLETTQSDLLAHNSNTETLIGSLGGALPLMGKSARKLGYHLPRPIGISVFNHNQSQTLQFTDLSIGFNSPDLVSIKELFNLQKSTVDQTTHITMVKGDVWLLPFLNIMGLVGHGVNTIDGSLFLSDELKETLVRLGYIVGIPADQIPDYLPIKSDLSSVTYGAGVTLAGGTEKINISLNYQVVFSSILEVNTTKVAHVFMPMVGYMTSFGTNLMIGAQGQYYNTVTDGYIGLPGDNRLDYEVDFEPVRYNLILGVYVPLTHHWDLAVQSGFGDRTSLTAVLGYRF</sequence>
<keyword evidence="2" id="KW-1185">Reference proteome</keyword>
<dbReference type="OrthoDB" id="7593840at2"/>
<dbReference type="EMBL" id="VDCS01000001">
    <property type="protein sequence ID" value="TNJ47216.1"/>
    <property type="molecule type" value="Genomic_DNA"/>
</dbReference>
<accession>A0A5C4SS21</accession>
<reference evidence="1 2" key="1">
    <citation type="submission" date="2019-05" db="EMBL/GenBank/DDBJ databases">
        <title>Tamlana fucoidanivorans sp. nov., isolated from the surface of algae collected from Fujian province in China.</title>
        <authorList>
            <person name="Li J."/>
        </authorList>
    </citation>
    <scope>NUCLEOTIDE SEQUENCE [LARGE SCALE GENOMIC DNA]</scope>
    <source>
        <strain evidence="1 2">CW2-9</strain>
    </source>
</reference>
<gene>
    <name evidence="1" type="ORF">FGF67_01470</name>
</gene>
<comment type="caution">
    <text evidence="1">The sequence shown here is derived from an EMBL/GenBank/DDBJ whole genome shotgun (WGS) entry which is preliminary data.</text>
</comment>
<evidence type="ECO:0000313" key="1">
    <source>
        <dbReference type="EMBL" id="TNJ47216.1"/>
    </source>
</evidence>
<organism evidence="1 2">
    <name type="scientific">Allotamlana fucoidanivorans</name>
    <dbReference type="NCBI Taxonomy" id="2583814"/>
    <lineage>
        <taxon>Bacteria</taxon>
        <taxon>Pseudomonadati</taxon>
        <taxon>Bacteroidota</taxon>
        <taxon>Flavobacteriia</taxon>
        <taxon>Flavobacteriales</taxon>
        <taxon>Flavobacteriaceae</taxon>
        <taxon>Allotamlana</taxon>
    </lineage>
</organism>
<dbReference type="AlphaFoldDB" id="A0A5C4SS21"/>
<proteinExistence type="predicted"/>
<protein>
    <submittedName>
        <fullName evidence="1">Uncharacterized protein</fullName>
    </submittedName>
</protein>
<dbReference type="RefSeq" id="WP_139694676.1">
    <property type="nucleotide sequence ID" value="NZ_CP074074.1"/>
</dbReference>